<comment type="caution">
    <text evidence="16">The sequence shown here is derived from an EMBL/GenBank/DDBJ whole genome shotgun (WGS) entry which is preliminary data.</text>
</comment>
<dbReference type="InterPro" id="IPR036188">
    <property type="entry name" value="FAD/NAD-bd_sf"/>
</dbReference>
<keyword evidence="5" id="KW-0963">Cytoplasm</keyword>
<keyword evidence="6 13" id="KW-0285">Flavoprotein</keyword>
<dbReference type="PROSITE" id="PS00076">
    <property type="entry name" value="PYRIDINE_REDOX_1"/>
    <property type="match status" value="1"/>
</dbReference>
<evidence type="ECO:0000256" key="8">
    <source>
        <dbReference type="ARBA" id="ARBA00023002"/>
    </source>
</evidence>
<comment type="cofactor">
    <cofactor evidence="13">
        <name>FAD</name>
        <dbReference type="ChEBI" id="CHEBI:57692"/>
    </cofactor>
    <text evidence="13">Binds 1 FAD per subunit.</text>
</comment>
<proteinExistence type="inferred from homology"/>
<evidence type="ECO:0000256" key="1">
    <source>
        <dbReference type="ARBA" id="ARBA00004496"/>
    </source>
</evidence>
<dbReference type="InterPro" id="IPR023753">
    <property type="entry name" value="FAD/NAD-binding_dom"/>
</dbReference>
<dbReference type="Pfam" id="PF07992">
    <property type="entry name" value="Pyr_redox_2"/>
    <property type="match status" value="1"/>
</dbReference>
<evidence type="ECO:0000256" key="4">
    <source>
        <dbReference type="ARBA" id="ARBA00016961"/>
    </source>
</evidence>
<evidence type="ECO:0000256" key="6">
    <source>
        <dbReference type="ARBA" id="ARBA00022630"/>
    </source>
</evidence>
<dbReference type="InterPro" id="IPR050151">
    <property type="entry name" value="Class-I_Pyr_Nuc-Dis_Oxidored"/>
</dbReference>
<dbReference type="PANTHER" id="PTHR22912:SF217">
    <property type="entry name" value="DIHYDROLIPOYL DEHYDROGENASE"/>
    <property type="match status" value="1"/>
</dbReference>
<comment type="miscellaneous">
    <text evidence="13">The active site is a redox-active disulfide bond.</text>
</comment>
<keyword evidence="17" id="KW-1185">Reference proteome</keyword>
<evidence type="ECO:0000259" key="15">
    <source>
        <dbReference type="Pfam" id="PF07992"/>
    </source>
</evidence>
<dbReference type="EC" id="1.8.1.4" evidence="3 13"/>
<evidence type="ECO:0000256" key="5">
    <source>
        <dbReference type="ARBA" id="ARBA00022490"/>
    </source>
</evidence>
<dbReference type="InterPro" id="IPR012999">
    <property type="entry name" value="Pyr_OxRdtase_I_AS"/>
</dbReference>
<dbReference type="InterPro" id="IPR001100">
    <property type="entry name" value="Pyr_nuc-diS_OxRdtase"/>
</dbReference>
<dbReference type="GO" id="GO:0004148">
    <property type="term" value="F:dihydrolipoyl dehydrogenase (NADH) activity"/>
    <property type="evidence" value="ECO:0007669"/>
    <property type="project" value="UniProtKB-EC"/>
</dbReference>
<dbReference type="NCBIfam" id="TIGR01350">
    <property type="entry name" value="lipoamide_DH"/>
    <property type="match status" value="1"/>
</dbReference>
<dbReference type="InterPro" id="IPR006258">
    <property type="entry name" value="Lipoamide_DH"/>
</dbReference>
<reference evidence="17" key="1">
    <citation type="submission" date="2023-07" db="EMBL/GenBank/DDBJ databases">
        <title>30 novel species of actinomycetes from the DSMZ collection.</title>
        <authorList>
            <person name="Nouioui I."/>
        </authorList>
    </citation>
    <scope>NUCLEOTIDE SEQUENCE [LARGE SCALE GENOMIC DNA]</scope>
    <source>
        <strain evidence="17">DSM 45834</strain>
    </source>
</reference>
<evidence type="ECO:0000256" key="13">
    <source>
        <dbReference type="RuleBase" id="RU003692"/>
    </source>
</evidence>
<evidence type="ECO:0000256" key="3">
    <source>
        <dbReference type="ARBA" id="ARBA00012608"/>
    </source>
</evidence>
<evidence type="ECO:0000313" key="17">
    <source>
        <dbReference type="Proteomes" id="UP001183202"/>
    </source>
</evidence>
<sequence>MADYDIVVLGGGPGGYATALYAASAGLTVALVEANKVGGTCLHRGCIPAKALLHAAEVFRTVSHAGEHGVRLPDGVKPEPDWPAANKRKAGIVGNLHKGLSGLLKRRKVNVVFGWGRLTADGAVAVTGEDGGTQTLSGRAVIICAGSAPRAIPGMDIDGVKVITSDQSTNSDAEKLPERVAVIGGGVIGAEFASVFTDMGVKTTLLEALPNPILPLGPDRDVANVLAKSLARRGLTVHGEARVGTLEHTGSGVVVPFETPKGSDKIEVDQVLVSIGRRPVTEDIGAAEAGVRLTDRGFVDVDPTTMLTSRPGVYAVGDCVNTPGLAHIAYAEAVVAVEHFLGENPVPVDYGKVPWVVYTHPEVAWSGMTEAYAKEAGYDVEVHKHSLAGNGRAMILGETDGLVKIVAQKNGPVLGFHMVGPWASELMHEGYLAVNWEALPSEVGHLIHAHPSLSEAIGETMITFSGRSLHG</sequence>
<dbReference type="RefSeq" id="WP_311558387.1">
    <property type="nucleotide sequence ID" value="NZ_JAVREJ010000015.1"/>
</dbReference>
<keyword evidence="9 13" id="KW-0520">NAD</keyword>
<feature type="domain" description="FAD/NAD(P)-binding" evidence="15">
    <location>
        <begin position="4"/>
        <end position="333"/>
    </location>
</feature>
<comment type="catalytic activity">
    <reaction evidence="12 13">
        <text>N(6)-[(R)-dihydrolipoyl]-L-lysyl-[protein] + NAD(+) = N(6)-[(R)-lipoyl]-L-lysyl-[protein] + NADH + H(+)</text>
        <dbReference type="Rhea" id="RHEA:15045"/>
        <dbReference type="Rhea" id="RHEA-COMP:10474"/>
        <dbReference type="Rhea" id="RHEA-COMP:10475"/>
        <dbReference type="ChEBI" id="CHEBI:15378"/>
        <dbReference type="ChEBI" id="CHEBI:57540"/>
        <dbReference type="ChEBI" id="CHEBI:57945"/>
        <dbReference type="ChEBI" id="CHEBI:83099"/>
        <dbReference type="ChEBI" id="CHEBI:83100"/>
        <dbReference type="EC" id="1.8.1.4"/>
    </reaction>
</comment>
<feature type="domain" description="Pyridine nucleotide-disulphide oxidoreductase dimerisation" evidence="14">
    <location>
        <begin position="353"/>
        <end position="459"/>
    </location>
</feature>
<dbReference type="InterPro" id="IPR004099">
    <property type="entry name" value="Pyr_nucl-diS_OxRdtase_dimer"/>
</dbReference>
<keyword evidence="10" id="KW-1015">Disulfide bond</keyword>
<keyword evidence="11 13" id="KW-0676">Redox-active center</keyword>
<keyword evidence="7 13" id="KW-0274">FAD</keyword>
<evidence type="ECO:0000256" key="2">
    <source>
        <dbReference type="ARBA" id="ARBA00007532"/>
    </source>
</evidence>
<dbReference type="PRINTS" id="PR00411">
    <property type="entry name" value="PNDRDTASEI"/>
</dbReference>
<dbReference type="Pfam" id="PF02852">
    <property type="entry name" value="Pyr_redox_dim"/>
    <property type="match status" value="1"/>
</dbReference>
<keyword evidence="8 13" id="KW-0560">Oxidoreductase</keyword>
<dbReference type="Gene3D" id="3.30.390.30">
    <property type="match status" value="1"/>
</dbReference>
<dbReference type="InterPro" id="IPR016156">
    <property type="entry name" value="FAD/NAD-linked_Rdtase_dimer_sf"/>
</dbReference>
<dbReference type="PANTHER" id="PTHR22912">
    <property type="entry name" value="DISULFIDE OXIDOREDUCTASE"/>
    <property type="match status" value="1"/>
</dbReference>
<evidence type="ECO:0000256" key="9">
    <source>
        <dbReference type="ARBA" id="ARBA00023027"/>
    </source>
</evidence>
<dbReference type="SUPFAM" id="SSF55424">
    <property type="entry name" value="FAD/NAD-linked reductases, dimerisation (C-terminal) domain"/>
    <property type="match status" value="1"/>
</dbReference>
<dbReference type="SUPFAM" id="SSF51905">
    <property type="entry name" value="FAD/NAD(P)-binding domain"/>
    <property type="match status" value="1"/>
</dbReference>
<gene>
    <name evidence="16" type="primary">lpdA</name>
    <name evidence="16" type="ORF">RM445_20420</name>
</gene>
<dbReference type="PRINTS" id="PR00368">
    <property type="entry name" value="FADPNR"/>
</dbReference>
<evidence type="ECO:0000256" key="11">
    <source>
        <dbReference type="ARBA" id="ARBA00023284"/>
    </source>
</evidence>
<protein>
    <recommendedName>
        <fullName evidence="4 13">Dihydrolipoyl dehydrogenase</fullName>
        <ecNumber evidence="3 13">1.8.1.4</ecNumber>
    </recommendedName>
</protein>
<comment type="similarity">
    <text evidence="2 13">Belongs to the class-I pyridine nucleotide-disulfide oxidoreductase family.</text>
</comment>
<evidence type="ECO:0000256" key="12">
    <source>
        <dbReference type="ARBA" id="ARBA00049187"/>
    </source>
</evidence>
<dbReference type="EMBL" id="JAVREJ010000015">
    <property type="protein sequence ID" value="MDT0351895.1"/>
    <property type="molecule type" value="Genomic_DNA"/>
</dbReference>
<evidence type="ECO:0000259" key="14">
    <source>
        <dbReference type="Pfam" id="PF02852"/>
    </source>
</evidence>
<dbReference type="PIRSF" id="PIRSF000350">
    <property type="entry name" value="Mercury_reductase_MerA"/>
    <property type="match status" value="1"/>
</dbReference>
<dbReference type="Proteomes" id="UP001183202">
    <property type="component" value="Unassembled WGS sequence"/>
</dbReference>
<evidence type="ECO:0000313" key="16">
    <source>
        <dbReference type="EMBL" id="MDT0351895.1"/>
    </source>
</evidence>
<evidence type="ECO:0000256" key="10">
    <source>
        <dbReference type="ARBA" id="ARBA00023157"/>
    </source>
</evidence>
<name>A0ABU2NDT8_9PSEU</name>
<dbReference type="Gene3D" id="3.50.50.60">
    <property type="entry name" value="FAD/NAD(P)-binding domain"/>
    <property type="match status" value="2"/>
</dbReference>
<evidence type="ECO:0000256" key="7">
    <source>
        <dbReference type="ARBA" id="ARBA00022827"/>
    </source>
</evidence>
<organism evidence="16 17">
    <name type="scientific">Pseudonocardia charpentierae</name>
    <dbReference type="NCBI Taxonomy" id="3075545"/>
    <lineage>
        <taxon>Bacteria</taxon>
        <taxon>Bacillati</taxon>
        <taxon>Actinomycetota</taxon>
        <taxon>Actinomycetes</taxon>
        <taxon>Pseudonocardiales</taxon>
        <taxon>Pseudonocardiaceae</taxon>
        <taxon>Pseudonocardia</taxon>
    </lineage>
</organism>
<comment type="subcellular location">
    <subcellularLocation>
        <location evidence="1">Cytoplasm</location>
    </subcellularLocation>
</comment>
<accession>A0ABU2NDT8</accession>